<dbReference type="EMBL" id="LS991951">
    <property type="protein sequence ID" value="SYV97905.1"/>
    <property type="molecule type" value="Genomic_DNA"/>
</dbReference>
<sequence length="37" mass="4443">MFSAEVRKQEEELFSLSETTLEESSKRLEELLKKLRQ</sequence>
<organism evidence="1 2">
    <name type="scientific">Mycoplasmopsis edwardii</name>
    <dbReference type="NCBI Taxonomy" id="53558"/>
    <lineage>
        <taxon>Bacteria</taxon>
        <taxon>Bacillati</taxon>
        <taxon>Mycoplasmatota</taxon>
        <taxon>Mycoplasmoidales</taxon>
        <taxon>Metamycoplasmataceae</taxon>
        <taxon>Mycoplasmopsis</taxon>
    </lineage>
</organism>
<dbReference type="KEGG" id="medw:NCTC10132_01276"/>
<keyword evidence="2" id="KW-1185">Reference proteome</keyword>
<gene>
    <name evidence="1" type="ORF">NCTC10132_01276</name>
</gene>
<accession>A0A3B0PTI1</accession>
<dbReference type="Proteomes" id="UP000257559">
    <property type="component" value="Chromosome"/>
</dbReference>
<protein>
    <submittedName>
        <fullName evidence="1">Uncharacterized protein</fullName>
    </submittedName>
</protein>
<proteinExistence type="predicted"/>
<reference evidence="2" key="1">
    <citation type="submission" date="2018-06" db="EMBL/GenBank/DDBJ databases">
        <authorList>
            <consortium name="Pathogen Informatics"/>
        </authorList>
    </citation>
    <scope>NUCLEOTIDE SEQUENCE [LARGE SCALE GENOMIC DNA]</scope>
    <source>
        <strain evidence="2">NCTC10132</strain>
    </source>
</reference>
<dbReference type="AlphaFoldDB" id="A0A3B0PTI1"/>
<evidence type="ECO:0000313" key="2">
    <source>
        <dbReference type="Proteomes" id="UP000257559"/>
    </source>
</evidence>
<name>A0A3B0PTI1_9BACT</name>
<evidence type="ECO:0000313" key="1">
    <source>
        <dbReference type="EMBL" id="SYV97905.1"/>
    </source>
</evidence>